<dbReference type="InterPro" id="IPR004148">
    <property type="entry name" value="BAR_dom"/>
</dbReference>
<dbReference type="CDD" id="cd13250">
    <property type="entry name" value="PH_ACAP"/>
    <property type="match status" value="1"/>
</dbReference>
<evidence type="ECO:0000313" key="12">
    <source>
        <dbReference type="EMBL" id="KAG5531766.1"/>
    </source>
</evidence>
<evidence type="ECO:0000256" key="5">
    <source>
        <dbReference type="ARBA" id="ARBA00022833"/>
    </source>
</evidence>
<dbReference type="Gene3D" id="2.30.29.30">
    <property type="entry name" value="Pleckstrin-homology domain (PH domain)/Phosphotyrosine-binding domain (PTB)"/>
    <property type="match status" value="1"/>
</dbReference>
<evidence type="ECO:0000313" key="13">
    <source>
        <dbReference type="Proteomes" id="UP000823749"/>
    </source>
</evidence>
<keyword evidence="5" id="KW-0862">Zinc</keyword>
<dbReference type="SMART" id="SM00105">
    <property type="entry name" value="ArfGap"/>
    <property type="match status" value="1"/>
</dbReference>
<dbReference type="InterPro" id="IPR001164">
    <property type="entry name" value="ArfGAP_dom"/>
</dbReference>
<dbReference type="Pfam" id="PF00169">
    <property type="entry name" value="PH"/>
    <property type="match status" value="1"/>
</dbReference>
<dbReference type="InterPro" id="IPR038508">
    <property type="entry name" value="ArfGAP_dom_sf"/>
</dbReference>
<evidence type="ECO:0000256" key="4">
    <source>
        <dbReference type="ARBA" id="ARBA00022771"/>
    </source>
</evidence>
<keyword evidence="7" id="KW-0175">Coiled coil</keyword>
<evidence type="ECO:0000256" key="9">
    <source>
        <dbReference type="PROSITE-ProRule" id="PRU00288"/>
    </source>
</evidence>
<keyword evidence="13" id="KW-1185">Reference proteome</keyword>
<dbReference type="InterPro" id="IPR011993">
    <property type="entry name" value="PH-like_dom_sf"/>
</dbReference>
<dbReference type="Pfam" id="PF12796">
    <property type="entry name" value="Ank_2"/>
    <property type="match status" value="1"/>
</dbReference>
<evidence type="ECO:0000256" key="2">
    <source>
        <dbReference type="ARBA" id="ARBA00022723"/>
    </source>
</evidence>
<dbReference type="PROSITE" id="PS50088">
    <property type="entry name" value="ANK_REPEAT"/>
    <property type="match status" value="2"/>
</dbReference>
<dbReference type="InterPro" id="IPR036770">
    <property type="entry name" value="Ankyrin_rpt-contain_sf"/>
</dbReference>
<dbReference type="Gene3D" id="1.25.40.20">
    <property type="entry name" value="Ankyrin repeat-containing domain"/>
    <property type="match status" value="1"/>
</dbReference>
<feature type="repeat" description="ANK" evidence="8">
    <location>
        <begin position="781"/>
        <end position="813"/>
    </location>
</feature>
<keyword evidence="2" id="KW-0479">Metal-binding</keyword>
<dbReference type="Gene3D" id="1.20.1270.60">
    <property type="entry name" value="Arfaptin homology (AH) domain/BAR domain"/>
    <property type="match status" value="1"/>
</dbReference>
<dbReference type="SMART" id="SM00721">
    <property type="entry name" value="BAR"/>
    <property type="match status" value="1"/>
</dbReference>
<keyword evidence="1" id="KW-0343">GTPase activation</keyword>
<dbReference type="PROSITE" id="PS50297">
    <property type="entry name" value="ANK_REP_REGION"/>
    <property type="match status" value="2"/>
</dbReference>
<dbReference type="InterPro" id="IPR001849">
    <property type="entry name" value="PH_domain"/>
</dbReference>
<dbReference type="SMART" id="SM00248">
    <property type="entry name" value="ANK"/>
    <property type="match status" value="2"/>
</dbReference>
<evidence type="ECO:0000256" key="6">
    <source>
        <dbReference type="ARBA" id="ARBA00023043"/>
    </source>
</evidence>
<dbReference type="SUPFAM" id="SSF103657">
    <property type="entry name" value="BAR/IMD domain-like"/>
    <property type="match status" value="2"/>
</dbReference>
<name>A0AAV6ISK1_9ERIC</name>
<dbReference type="SMART" id="SM00233">
    <property type="entry name" value="PH"/>
    <property type="match status" value="1"/>
</dbReference>
<feature type="repeat" description="ANK" evidence="8">
    <location>
        <begin position="748"/>
        <end position="780"/>
    </location>
</feature>
<dbReference type="SUPFAM" id="SSF50729">
    <property type="entry name" value="PH domain-like"/>
    <property type="match status" value="1"/>
</dbReference>
<reference evidence="12" key="1">
    <citation type="submission" date="2020-08" db="EMBL/GenBank/DDBJ databases">
        <title>Plant Genome Project.</title>
        <authorList>
            <person name="Zhang R.-G."/>
        </authorList>
    </citation>
    <scope>NUCLEOTIDE SEQUENCE</scope>
    <source>
        <strain evidence="12">WSP0</strain>
        <tissue evidence="12">Leaf</tissue>
    </source>
</reference>
<dbReference type="InterPro" id="IPR037278">
    <property type="entry name" value="ARFGAP/RecO"/>
</dbReference>
<dbReference type="PANTHER" id="PTHR23180:SF244">
    <property type="entry name" value="ADP-RIBOSYLATION FACTOR GTPASE-ACTIVATING PROTEIN AGD2"/>
    <property type="match status" value="1"/>
</dbReference>
<evidence type="ECO:0000259" key="11">
    <source>
        <dbReference type="PROSITE" id="PS50115"/>
    </source>
</evidence>
<dbReference type="EMBL" id="JACTNZ010000009">
    <property type="protein sequence ID" value="KAG5531766.1"/>
    <property type="molecule type" value="Genomic_DNA"/>
</dbReference>
<dbReference type="Pfam" id="PF01412">
    <property type="entry name" value="ArfGap"/>
    <property type="match status" value="1"/>
</dbReference>
<dbReference type="GO" id="GO:0005096">
    <property type="term" value="F:GTPase activator activity"/>
    <property type="evidence" value="ECO:0007669"/>
    <property type="project" value="UniProtKB-KW"/>
</dbReference>
<dbReference type="PROSITE" id="PS50115">
    <property type="entry name" value="ARFGAP"/>
    <property type="match status" value="1"/>
</dbReference>
<dbReference type="PROSITE" id="PS50003">
    <property type="entry name" value="PH_DOMAIN"/>
    <property type="match status" value="1"/>
</dbReference>
<dbReference type="CDD" id="cd07606">
    <property type="entry name" value="BAR_SFC_plant"/>
    <property type="match status" value="1"/>
</dbReference>
<dbReference type="FunFam" id="1.10.220.150:FF:000019">
    <property type="entry name" value="ADP-ribosylation factor GTPase-activating protein AGD1"/>
    <property type="match status" value="1"/>
</dbReference>
<dbReference type="PRINTS" id="PR00405">
    <property type="entry name" value="REVINTRACTNG"/>
</dbReference>
<dbReference type="CDD" id="cd08204">
    <property type="entry name" value="ArfGap"/>
    <property type="match status" value="1"/>
</dbReference>
<dbReference type="GO" id="GO:0005737">
    <property type="term" value="C:cytoplasm"/>
    <property type="evidence" value="ECO:0007669"/>
    <property type="project" value="InterPro"/>
</dbReference>
<protein>
    <submittedName>
        <fullName evidence="12">Uncharacterized protein</fullName>
    </submittedName>
</protein>
<keyword evidence="4 9" id="KW-0863">Zinc-finger</keyword>
<keyword evidence="3" id="KW-0677">Repeat</keyword>
<dbReference type="Gene3D" id="1.10.220.150">
    <property type="entry name" value="Arf GTPase activating protein"/>
    <property type="match status" value="1"/>
</dbReference>
<evidence type="ECO:0000256" key="3">
    <source>
        <dbReference type="ARBA" id="ARBA00022737"/>
    </source>
</evidence>
<dbReference type="Pfam" id="PF16746">
    <property type="entry name" value="BAR_3"/>
    <property type="match status" value="2"/>
</dbReference>
<dbReference type="GO" id="GO:0008270">
    <property type="term" value="F:zinc ion binding"/>
    <property type="evidence" value="ECO:0007669"/>
    <property type="project" value="UniProtKB-KW"/>
</dbReference>
<evidence type="ECO:0000256" key="7">
    <source>
        <dbReference type="ARBA" id="ARBA00023054"/>
    </source>
</evidence>
<keyword evidence="6 8" id="KW-0040">ANK repeat</keyword>
<feature type="domain" description="PH" evidence="10">
    <location>
        <begin position="345"/>
        <end position="479"/>
    </location>
</feature>
<evidence type="ECO:0000259" key="10">
    <source>
        <dbReference type="PROSITE" id="PS50003"/>
    </source>
</evidence>
<feature type="domain" description="Arf-GAP" evidence="11">
    <location>
        <begin position="528"/>
        <end position="663"/>
    </location>
</feature>
<dbReference type="PANTHER" id="PTHR23180">
    <property type="entry name" value="CENTAURIN/ARF"/>
    <property type="match status" value="1"/>
</dbReference>
<dbReference type="SUPFAM" id="SSF48403">
    <property type="entry name" value="Ankyrin repeat"/>
    <property type="match status" value="1"/>
</dbReference>
<dbReference type="AlphaFoldDB" id="A0AAV6ISK1"/>
<accession>A0AAV6ISK1</accession>
<gene>
    <name evidence="12" type="ORF">RHGRI_026401</name>
</gene>
<sequence>MGAFINLDDSPMFQKQVHSLEHTAEELKDRCQRLFKGCKKFMESLGEACNGDTAFADSLEAFGAGQDDPISVSIGGPVLSKFISAFRELATYKELLRTQVEHVLIDRLTHFLSVDLQEAKVVHFELQDSRRRFDKAINGYDQLEVMGQQQGSVCPIDGIVMAREKFSYLKKSTRDDIVSEQEEPSLLSCFVAIKLFVLFGSPISTHWTIYITQSQHLRGAALIWSVTALMNVEAKKKYEFLESFSAIMDAHLRYFKLGYELLSQLEPFIHQVLTYAQQSKELANAEQDNLAKRIQEFRTQAEVDQLRASSNVNTSTSAVGINGVGMSSNKIIEAIMQSTAKGEVRTIKQGYLLKRSSSLRADWKRRFFVLDGHGTLYYYRNKGAKPGASPSFQSFSSMEQNSRVFGRFRPRHRRTSSLGEENLAYRTVDLQTSTIKIDADDTDLRLCFRIISPSKTYTLQAENEAERIDWMNKIMGVIASLLNSHLQQLHTGRTDMENNNARGGVCYDVRLLDDHGNFPDAMKVNEQASVSKVLREIPGNNLCAECVSPDPDWASLNLGILMCIECSGVHRNLGVHISKVRSITLDVKVWEPTILDLFRILGNVYCNSIWEELLLPENDRTGESNAFLSITKPGPTDASHQKEKYIHAKYAEKLLVNKAERASSIPSLAASIWEAVKTNNLREVYRLIVRSEENIINTTYDDVVNVKLSHHDGEDDPNEGFHAVQKKQYDPVTCQKIKDFNKPEDCLHGCSLFHLACHCGNPVMLELLLQFGADINRCDYHGRTPLHHCIAKRNNQLAKFLLKRGARASIKDGGGLGVLERAMEMGAITDEELFVLLSES</sequence>
<dbReference type="SUPFAM" id="SSF57863">
    <property type="entry name" value="ArfGap/RecO-like zinc finger"/>
    <property type="match status" value="1"/>
</dbReference>
<evidence type="ECO:0000256" key="8">
    <source>
        <dbReference type="PROSITE-ProRule" id="PRU00023"/>
    </source>
</evidence>
<dbReference type="Proteomes" id="UP000823749">
    <property type="component" value="Chromosome 9"/>
</dbReference>
<organism evidence="12 13">
    <name type="scientific">Rhododendron griersonianum</name>
    <dbReference type="NCBI Taxonomy" id="479676"/>
    <lineage>
        <taxon>Eukaryota</taxon>
        <taxon>Viridiplantae</taxon>
        <taxon>Streptophyta</taxon>
        <taxon>Embryophyta</taxon>
        <taxon>Tracheophyta</taxon>
        <taxon>Spermatophyta</taxon>
        <taxon>Magnoliopsida</taxon>
        <taxon>eudicotyledons</taxon>
        <taxon>Gunneridae</taxon>
        <taxon>Pentapetalae</taxon>
        <taxon>asterids</taxon>
        <taxon>Ericales</taxon>
        <taxon>Ericaceae</taxon>
        <taxon>Ericoideae</taxon>
        <taxon>Rhodoreae</taxon>
        <taxon>Rhododendron</taxon>
    </lineage>
</organism>
<evidence type="ECO:0000256" key="1">
    <source>
        <dbReference type="ARBA" id="ARBA00022468"/>
    </source>
</evidence>
<dbReference type="InterPro" id="IPR002110">
    <property type="entry name" value="Ankyrin_rpt"/>
</dbReference>
<dbReference type="InterPro" id="IPR045258">
    <property type="entry name" value="ACAP1/2/3-like"/>
</dbReference>
<proteinExistence type="predicted"/>
<dbReference type="InterPro" id="IPR035670">
    <property type="entry name" value="AGD1/2/3/4_BAR_plant"/>
</dbReference>
<dbReference type="InterPro" id="IPR027267">
    <property type="entry name" value="AH/BAR_dom_sf"/>
</dbReference>
<comment type="caution">
    <text evidence="12">The sequence shown here is derived from an EMBL/GenBank/DDBJ whole genome shotgun (WGS) entry which is preliminary data.</text>
</comment>